<evidence type="ECO:0008006" key="4">
    <source>
        <dbReference type="Google" id="ProtNLM"/>
    </source>
</evidence>
<organism evidence="2 3">
    <name type="scientific">Dyella marensis</name>
    <dbReference type="NCBI Taxonomy" id="500610"/>
    <lineage>
        <taxon>Bacteria</taxon>
        <taxon>Pseudomonadati</taxon>
        <taxon>Pseudomonadota</taxon>
        <taxon>Gammaproteobacteria</taxon>
        <taxon>Lysobacterales</taxon>
        <taxon>Rhodanobacteraceae</taxon>
        <taxon>Dyella</taxon>
    </lineage>
</organism>
<sequence>MAHDLAAALCLVMVIEGLVLFASPRGWQNLAREALKMEPQRLRICGAVVMAAGLLFLQLVH</sequence>
<keyword evidence="1" id="KW-0472">Membrane</keyword>
<dbReference type="RefSeq" id="WP_035322028.1">
    <property type="nucleotide sequence ID" value="NZ_FONH01000004.1"/>
</dbReference>
<dbReference type="PANTHER" id="PTHR38602:SF1">
    <property type="entry name" value="INNER MEMBRANE PROTEIN"/>
    <property type="match status" value="1"/>
</dbReference>
<keyword evidence="3" id="KW-1185">Reference proteome</keyword>
<protein>
    <recommendedName>
        <fullName evidence="4">DUF2065 domain-containing protein</fullName>
    </recommendedName>
</protein>
<evidence type="ECO:0000313" key="2">
    <source>
        <dbReference type="EMBL" id="SFE82877.1"/>
    </source>
</evidence>
<accession>A0A1I2DQX1</accession>
<reference evidence="3" key="1">
    <citation type="submission" date="2016-10" db="EMBL/GenBank/DDBJ databases">
        <authorList>
            <person name="Varghese N."/>
            <person name="Submissions S."/>
        </authorList>
    </citation>
    <scope>NUCLEOTIDE SEQUENCE [LARGE SCALE GENOMIC DNA]</scope>
    <source>
        <strain evidence="3">UNC178MFTsu3.1</strain>
    </source>
</reference>
<proteinExistence type="predicted"/>
<dbReference type="EMBL" id="FONH01000004">
    <property type="protein sequence ID" value="SFE82877.1"/>
    <property type="molecule type" value="Genomic_DNA"/>
</dbReference>
<dbReference type="Proteomes" id="UP000199477">
    <property type="component" value="Unassembled WGS sequence"/>
</dbReference>
<dbReference type="Pfam" id="PF09838">
    <property type="entry name" value="DUF2065"/>
    <property type="match status" value="1"/>
</dbReference>
<evidence type="ECO:0000256" key="1">
    <source>
        <dbReference type="SAM" id="Phobius"/>
    </source>
</evidence>
<gene>
    <name evidence="2" type="ORF">SAMN02799615_01772</name>
</gene>
<feature type="transmembrane region" description="Helical" evidence="1">
    <location>
        <begin position="6"/>
        <end position="22"/>
    </location>
</feature>
<dbReference type="AlphaFoldDB" id="A0A1I2DQX1"/>
<keyword evidence="1" id="KW-1133">Transmembrane helix</keyword>
<keyword evidence="1" id="KW-0812">Transmembrane</keyword>
<feature type="transmembrane region" description="Helical" evidence="1">
    <location>
        <begin position="42"/>
        <end position="60"/>
    </location>
</feature>
<dbReference type="PANTHER" id="PTHR38602">
    <property type="entry name" value="INNER MEMBRANE PROTEIN-RELATED"/>
    <property type="match status" value="1"/>
</dbReference>
<evidence type="ECO:0000313" key="3">
    <source>
        <dbReference type="Proteomes" id="UP000199477"/>
    </source>
</evidence>
<dbReference type="STRING" id="500610.SAMN02799615_01772"/>
<dbReference type="InterPro" id="IPR019201">
    <property type="entry name" value="DUF2065"/>
</dbReference>
<name>A0A1I2DQX1_9GAMM</name>